<evidence type="ECO:0000313" key="1">
    <source>
        <dbReference type="EMBL" id="RZU00548.1"/>
    </source>
</evidence>
<evidence type="ECO:0000313" key="2">
    <source>
        <dbReference type="Proteomes" id="UP000293671"/>
    </source>
</evidence>
<gene>
    <name evidence="1" type="ORF">EV670_1258</name>
</gene>
<comment type="caution">
    <text evidence="1">The sequence shown here is derived from an EMBL/GenBank/DDBJ whole genome shotgun (WGS) entry which is preliminary data.</text>
</comment>
<organism evidence="1 2">
    <name type="scientific">Rivibacter subsaxonicus</name>
    <dbReference type="NCBI Taxonomy" id="457575"/>
    <lineage>
        <taxon>Bacteria</taxon>
        <taxon>Pseudomonadati</taxon>
        <taxon>Pseudomonadota</taxon>
        <taxon>Betaproteobacteria</taxon>
        <taxon>Burkholderiales</taxon>
        <taxon>Rivibacter</taxon>
    </lineage>
</organism>
<protein>
    <submittedName>
        <fullName evidence="1">Uncharacterized protein</fullName>
    </submittedName>
</protein>
<reference evidence="1 2" key="1">
    <citation type="submission" date="2019-02" db="EMBL/GenBank/DDBJ databases">
        <title>Genomic Encyclopedia of Type Strains, Phase IV (KMG-IV): sequencing the most valuable type-strain genomes for metagenomic binning, comparative biology and taxonomic classification.</title>
        <authorList>
            <person name="Goeker M."/>
        </authorList>
    </citation>
    <scope>NUCLEOTIDE SEQUENCE [LARGE SCALE GENOMIC DNA]</scope>
    <source>
        <strain evidence="1 2">DSM 19570</strain>
    </source>
</reference>
<name>A0A4Q7VVU0_9BURK</name>
<keyword evidence="2" id="KW-1185">Reference proteome</keyword>
<sequence length="382" mass="41234">MVPPPMNAILKPTLATDSEAASGGSLAADAWPELAAQIGREVGGPLSAALERVIQLTTTGRIDRGGLRALRAEIERARRAGMVAQQLARYASKRLRQSHERLNLAGTLQSVLAQRSREVGSRGIQVRQSTRPIEVLVDPALLFGLLNALLDWAIECAHASIDFGVDTRSWPAHGCVLCRFTHEPRQEDALADIDAPTLDSLNWHLLRQGAAAMGLLLDREVDGNRVSLALEFPRTVNESIEGVTAIDLEDGFGTSLNSKPLAGSHVLVVAARREMRMAVRSAIADMGLLLDFVGSVDEAIGFCREALPHAIVFEAALRSERLDTLADEIRDEVPGFAFVEVAEEGEAFEVSGFNGQNYARVGRDGLAKSLPSAIVFELSKSF</sequence>
<accession>A0A4Q7VVU0</accession>
<dbReference type="EMBL" id="SHKP01000005">
    <property type="protein sequence ID" value="RZU00548.1"/>
    <property type="molecule type" value="Genomic_DNA"/>
</dbReference>
<dbReference type="Proteomes" id="UP000293671">
    <property type="component" value="Unassembled WGS sequence"/>
</dbReference>
<dbReference type="AlphaFoldDB" id="A0A4Q7VVU0"/>
<proteinExistence type="predicted"/>